<dbReference type="EMBL" id="JAPDOD010000013">
    <property type="protein sequence ID" value="MDA0161607.1"/>
    <property type="molecule type" value="Genomic_DNA"/>
</dbReference>
<comment type="caution">
    <text evidence="2">The sequence shown here is derived from an EMBL/GenBank/DDBJ whole genome shotgun (WGS) entry which is preliminary data.</text>
</comment>
<dbReference type="Gene3D" id="1.10.3210.10">
    <property type="entry name" value="Hypothetical protein af1432"/>
    <property type="match status" value="1"/>
</dbReference>
<dbReference type="CDD" id="cd00077">
    <property type="entry name" value="HDc"/>
    <property type="match status" value="1"/>
</dbReference>
<dbReference type="Pfam" id="PF13487">
    <property type="entry name" value="HD_5"/>
    <property type="match status" value="1"/>
</dbReference>
<dbReference type="CDD" id="cd04762">
    <property type="entry name" value="HTH_MerR-trunc"/>
    <property type="match status" value="1"/>
</dbReference>
<dbReference type="RefSeq" id="WP_270040824.1">
    <property type="nucleotide sequence ID" value="NZ_JAPDOD010000013.1"/>
</dbReference>
<accession>A0A9X3MSJ8</accession>
<dbReference type="PROSITE" id="PS51832">
    <property type="entry name" value="HD_GYP"/>
    <property type="match status" value="1"/>
</dbReference>
<dbReference type="InterPro" id="IPR037522">
    <property type="entry name" value="HD_GYP_dom"/>
</dbReference>
<dbReference type="SUPFAM" id="SSF46955">
    <property type="entry name" value="Putative DNA-binding domain"/>
    <property type="match status" value="1"/>
</dbReference>
<dbReference type="SUPFAM" id="SSF109604">
    <property type="entry name" value="HD-domain/PDEase-like"/>
    <property type="match status" value="1"/>
</dbReference>
<dbReference type="InterPro" id="IPR009061">
    <property type="entry name" value="DNA-bd_dom_put_sf"/>
</dbReference>
<feature type="domain" description="HD-GYP" evidence="1">
    <location>
        <begin position="1"/>
        <end position="174"/>
    </location>
</feature>
<evidence type="ECO:0000313" key="2">
    <source>
        <dbReference type="EMBL" id="MDA0161607.1"/>
    </source>
</evidence>
<gene>
    <name evidence="2" type="ORF">OM076_15120</name>
</gene>
<dbReference type="AlphaFoldDB" id="A0A9X3MSJ8"/>
<sequence length="383" mass="41181">METGSHLQRMSGHCALIAERLQLDPDSVRAASRLHDVGMSSFGPAVHQRRPLSGRERDELTQHPSIGHVMLSGSGIALLDVAADIALTHHERYDGRGYPRGLRADAIPLAGRIAAVADTFDALTTARPYRPATSIDRAADTLRAERGRQFDPQVVDAFLEELDAAAAVLCRHPEEAADDTALLQAPLLPLHVAAAILAISPSRLRRWADDGRIESVRTAGGHRRFPSDAVRELAQARGVHATVHPLTPPNTPLPLLARCLRTHGMRITIAAAAAVYRDDAPGWFASPSATPALADFTETLAEACARGEYAPALAAHHDLMGIAAAGGAVLLERHTFLQRFGHFAMRTLVKAGGKPEEVAGMRRLLTALQETGLRDADQRAQAR</sequence>
<dbReference type="Gene3D" id="1.10.1660.10">
    <property type="match status" value="1"/>
</dbReference>
<proteinExistence type="predicted"/>
<dbReference type="InterPro" id="IPR010093">
    <property type="entry name" value="SinI_DNA-bd"/>
</dbReference>
<dbReference type="InterPro" id="IPR003607">
    <property type="entry name" value="HD/PDEase_dom"/>
</dbReference>
<dbReference type="GO" id="GO:0003677">
    <property type="term" value="F:DNA binding"/>
    <property type="evidence" value="ECO:0007669"/>
    <property type="project" value="InterPro"/>
</dbReference>
<dbReference type="Proteomes" id="UP001149140">
    <property type="component" value="Unassembled WGS sequence"/>
</dbReference>
<organism evidence="2 3">
    <name type="scientific">Solirubrobacter ginsenosidimutans</name>
    <dbReference type="NCBI Taxonomy" id="490573"/>
    <lineage>
        <taxon>Bacteria</taxon>
        <taxon>Bacillati</taxon>
        <taxon>Actinomycetota</taxon>
        <taxon>Thermoleophilia</taxon>
        <taxon>Solirubrobacterales</taxon>
        <taxon>Solirubrobacteraceae</taxon>
        <taxon>Solirubrobacter</taxon>
    </lineage>
</organism>
<protein>
    <submittedName>
        <fullName evidence="2">HD domain-containing protein</fullName>
    </submittedName>
</protein>
<dbReference type="Pfam" id="PF12728">
    <property type="entry name" value="HTH_17"/>
    <property type="match status" value="1"/>
</dbReference>
<dbReference type="InterPro" id="IPR041657">
    <property type="entry name" value="HTH_17"/>
</dbReference>
<keyword evidence="3" id="KW-1185">Reference proteome</keyword>
<dbReference type="PANTHER" id="PTHR45228:SF1">
    <property type="entry name" value="CYCLIC DI-GMP PHOSPHODIESTERASE TM_0186"/>
    <property type="match status" value="1"/>
</dbReference>
<reference evidence="2" key="1">
    <citation type="submission" date="2022-10" db="EMBL/GenBank/DDBJ databases">
        <title>The WGS of Solirubrobacter ginsenosidimutans DSM 21036.</title>
        <authorList>
            <person name="Jiang Z."/>
        </authorList>
    </citation>
    <scope>NUCLEOTIDE SEQUENCE</scope>
    <source>
        <strain evidence="2">DSM 21036</strain>
    </source>
</reference>
<evidence type="ECO:0000313" key="3">
    <source>
        <dbReference type="Proteomes" id="UP001149140"/>
    </source>
</evidence>
<dbReference type="PANTHER" id="PTHR45228">
    <property type="entry name" value="CYCLIC DI-GMP PHOSPHODIESTERASE TM_0186-RELATED"/>
    <property type="match status" value="1"/>
</dbReference>
<name>A0A9X3MSJ8_9ACTN</name>
<dbReference type="NCBIfam" id="TIGR01764">
    <property type="entry name" value="excise"/>
    <property type="match status" value="1"/>
</dbReference>
<evidence type="ECO:0000259" key="1">
    <source>
        <dbReference type="PROSITE" id="PS51832"/>
    </source>
</evidence>
<dbReference type="InterPro" id="IPR052020">
    <property type="entry name" value="Cyclic_di-GMP/3'3'-cGAMP_PDE"/>
</dbReference>